<dbReference type="GO" id="GO:0005730">
    <property type="term" value="C:nucleolus"/>
    <property type="evidence" value="ECO:0007669"/>
    <property type="project" value="TreeGrafter"/>
</dbReference>
<dbReference type="GO" id="GO:0042274">
    <property type="term" value="P:ribosomal small subunit biogenesis"/>
    <property type="evidence" value="ECO:0007669"/>
    <property type="project" value="TreeGrafter"/>
</dbReference>
<feature type="region of interest" description="Disordered" evidence="4">
    <location>
        <begin position="1"/>
        <end position="22"/>
    </location>
</feature>
<feature type="compositionally biased region" description="Basic and acidic residues" evidence="4">
    <location>
        <begin position="269"/>
        <end position="281"/>
    </location>
</feature>
<evidence type="ECO:0000256" key="1">
    <source>
        <dbReference type="ARBA" id="ARBA00004123"/>
    </source>
</evidence>
<dbReference type="OrthoDB" id="444809at2759"/>
<evidence type="ECO:0000259" key="5">
    <source>
        <dbReference type="Pfam" id="PF04935"/>
    </source>
</evidence>
<feature type="compositionally biased region" description="Basic and acidic residues" evidence="4">
    <location>
        <begin position="64"/>
        <end position="100"/>
    </location>
</feature>
<comment type="caution">
    <text evidence="6">The sequence shown here is derived from an EMBL/GenBank/DDBJ whole genome shotgun (WGS) entry which is preliminary data.</text>
</comment>
<evidence type="ECO:0000256" key="4">
    <source>
        <dbReference type="SAM" id="MobiDB-lite"/>
    </source>
</evidence>
<comment type="similarity">
    <text evidence="2">Belongs to the SURF6 family.</text>
</comment>
<feature type="compositionally biased region" description="Basic and acidic residues" evidence="4">
    <location>
        <begin position="226"/>
        <end position="248"/>
    </location>
</feature>
<dbReference type="AlphaFoldDB" id="A0A8S1CAX2"/>
<comment type="subcellular location">
    <subcellularLocation>
        <location evidence="1">Nucleus</location>
    </subcellularLocation>
</comment>
<dbReference type="PANTHER" id="PTHR14369">
    <property type="entry name" value="SURFEIT LOCUS PROTEIN 6"/>
    <property type="match status" value="1"/>
</dbReference>
<evidence type="ECO:0000313" key="7">
    <source>
        <dbReference type="Proteomes" id="UP000494165"/>
    </source>
</evidence>
<dbReference type="GO" id="GO:0042273">
    <property type="term" value="P:ribosomal large subunit biogenesis"/>
    <property type="evidence" value="ECO:0007669"/>
    <property type="project" value="TreeGrafter"/>
</dbReference>
<keyword evidence="7" id="KW-1185">Reference proteome</keyword>
<feature type="compositionally biased region" description="Basic residues" evidence="4">
    <location>
        <begin position="282"/>
        <end position="303"/>
    </location>
</feature>
<name>A0A8S1CAX2_9INSE</name>
<feature type="compositionally biased region" description="Acidic residues" evidence="4">
    <location>
        <begin position="43"/>
        <end position="55"/>
    </location>
</feature>
<feature type="region of interest" description="Disordered" evidence="4">
    <location>
        <begin position="166"/>
        <end position="303"/>
    </location>
</feature>
<dbReference type="PANTHER" id="PTHR14369:SF0">
    <property type="entry name" value="SURFEIT LOCUS PROTEIN 6"/>
    <property type="match status" value="1"/>
</dbReference>
<feature type="compositionally biased region" description="Basic and acidic residues" evidence="4">
    <location>
        <begin position="172"/>
        <end position="217"/>
    </location>
</feature>
<dbReference type="GO" id="GO:0003723">
    <property type="term" value="F:RNA binding"/>
    <property type="evidence" value="ECO:0007669"/>
    <property type="project" value="TreeGrafter"/>
</dbReference>
<sequence>MENKTSKEKSRRNSEVESTFDSKEFLQTESDFITNAFETLRVDEEETTSDIDESEVVVPAKKFKPAEKSEIQDESSKKAKDEIRRKTLLEKRKQKKDAAKSCKTKNKSFKTKRKDVKLQKKKLKRSTELNGQLGADENETLVKPKVKPVEKPVFNAAGKMVFSKFDFSSTGADKEKPKKAEKDPRKLLEKLNKQKKKIQELENSNEKEQVEQMKEKQTWQTALKRMKGEKVRDDPELLKKTIKKEKQLKNRSAKKWKERQENVSNLQKAKQEKRNENIAKKKEQKKSNIKKKNIKKGRAVPGF</sequence>
<dbReference type="InterPro" id="IPR007019">
    <property type="entry name" value="SURF6"/>
</dbReference>
<accession>A0A8S1CAX2</accession>
<reference evidence="6 7" key="1">
    <citation type="submission" date="2020-04" db="EMBL/GenBank/DDBJ databases">
        <authorList>
            <person name="Alioto T."/>
            <person name="Alioto T."/>
            <person name="Gomez Garrido J."/>
        </authorList>
    </citation>
    <scope>NUCLEOTIDE SEQUENCE [LARGE SCALE GENOMIC DNA]</scope>
</reference>
<dbReference type="Proteomes" id="UP000494165">
    <property type="component" value="Unassembled WGS sequence"/>
</dbReference>
<evidence type="ECO:0000256" key="3">
    <source>
        <dbReference type="ARBA" id="ARBA00023242"/>
    </source>
</evidence>
<keyword evidence="3" id="KW-0539">Nucleus</keyword>
<dbReference type="Pfam" id="PF04935">
    <property type="entry name" value="SURF6"/>
    <property type="match status" value="1"/>
</dbReference>
<protein>
    <recommendedName>
        <fullName evidence="5">Ribosomal RNA-processing protein 14/surfeit locus protein 6 C-terminal domain-containing protein</fullName>
    </recommendedName>
</protein>
<proteinExistence type="inferred from homology"/>
<feature type="domain" description="Ribosomal RNA-processing protein 14/surfeit locus protein 6 C-terminal" evidence="5">
    <location>
        <begin position="87"/>
        <end position="289"/>
    </location>
</feature>
<evidence type="ECO:0000256" key="2">
    <source>
        <dbReference type="ARBA" id="ARBA00005904"/>
    </source>
</evidence>
<gene>
    <name evidence="6" type="ORF">CLODIP_2_CD16157</name>
</gene>
<dbReference type="EMBL" id="CADEPI010000023">
    <property type="protein sequence ID" value="CAB3365964.1"/>
    <property type="molecule type" value="Genomic_DNA"/>
</dbReference>
<dbReference type="GO" id="GO:0003677">
    <property type="term" value="F:DNA binding"/>
    <property type="evidence" value="ECO:0007669"/>
    <property type="project" value="TreeGrafter"/>
</dbReference>
<feature type="compositionally biased region" description="Basic residues" evidence="4">
    <location>
        <begin position="102"/>
        <end position="124"/>
    </location>
</feature>
<feature type="region of interest" description="Disordered" evidence="4">
    <location>
        <begin position="43"/>
        <end position="141"/>
    </location>
</feature>
<evidence type="ECO:0000313" key="6">
    <source>
        <dbReference type="EMBL" id="CAB3365964.1"/>
    </source>
</evidence>
<organism evidence="6 7">
    <name type="scientific">Cloeon dipterum</name>
    <dbReference type="NCBI Taxonomy" id="197152"/>
    <lineage>
        <taxon>Eukaryota</taxon>
        <taxon>Metazoa</taxon>
        <taxon>Ecdysozoa</taxon>
        <taxon>Arthropoda</taxon>
        <taxon>Hexapoda</taxon>
        <taxon>Insecta</taxon>
        <taxon>Pterygota</taxon>
        <taxon>Palaeoptera</taxon>
        <taxon>Ephemeroptera</taxon>
        <taxon>Pisciforma</taxon>
        <taxon>Baetidae</taxon>
        <taxon>Cloeon</taxon>
    </lineage>
</organism>
<dbReference type="InterPro" id="IPR029190">
    <property type="entry name" value="Rrp14/SURF6_C"/>
</dbReference>